<accession>A0A2Z7CH57</accession>
<dbReference type="InterPro" id="IPR024535">
    <property type="entry name" value="RHGA/B-epi-like_pectate_lyase"/>
</dbReference>
<evidence type="ECO:0000313" key="3">
    <source>
        <dbReference type="EMBL" id="KZV46340.1"/>
    </source>
</evidence>
<dbReference type="PANTHER" id="PTHR33928">
    <property type="entry name" value="POLYGALACTURONASE QRT3"/>
    <property type="match status" value="1"/>
</dbReference>
<protein>
    <recommendedName>
        <fullName evidence="2">Rhamnogalacturonase A/B/Epimerase-like pectate lyase domain-containing protein</fullName>
    </recommendedName>
</protein>
<dbReference type="OrthoDB" id="1046782at2759"/>
<dbReference type="SUPFAM" id="SSF51126">
    <property type="entry name" value="Pectin lyase-like"/>
    <property type="match status" value="1"/>
</dbReference>
<organism evidence="3 4">
    <name type="scientific">Dorcoceras hygrometricum</name>
    <dbReference type="NCBI Taxonomy" id="472368"/>
    <lineage>
        <taxon>Eukaryota</taxon>
        <taxon>Viridiplantae</taxon>
        <taxon>Streptophyta</taxon>
        <taxon>Embryophyta</taxon>
        <taxon>Tracheophyta</taxon>
        <taxon>Spermatophyta</taxon>
        <taxon>Magnoliopsida</taxon>
        <taxon>eudicotyledons</taxon>
        <taxon>Gunneridae</taxon>
        <taxon>Pentapetalae</taxon>
        <taxon>asterids</taxon>
        <taxon>lamiids</taxon>
        <taxon>Lamiales</taxon>
        <taxon>Gesneriaceae</taxon>
        <taxon>Didymocarpoideae</taxon>
        <taxon>Trichosporeae</taxon>
        <taxon>Loxocarpinae</taxon>
        <taxon>Dorcoceras</taxon>
    </lineage>
</organism>
<dbReference type="InterPro" id="IPR011050">
    <property type="entry name" value="Pectin_lyase_fold/virulence"/>
</dbReference>
<sequence length="442" mass="47360">MEQWRMAIFLLSWFTVHAVYGHHTNSSGLLVSALDTVFHVTAYGADPTGKVDSTDAIIAAISDALNLPGSGFLMNGIVNLGGARIDLDGGSYLISRPVQFPVSGRGNLLIHGGSLKASNIFPNGGYMIDLSPASPGGLEYNYEFVTLRDLLLDSNYRGGGIQVVKSLRINIDNCYITHFTTVGISVQGGHETSIRHSYLGQHITAGGDNGERYFTGTGIELLGNDNSINDVVIFSAALGILIAGQANIISEVHCYNKATGFGGTGIYLRLPGLTQTRIVNSYFDFTGIVAEDPVQFTVSNSFFLGDAYIVLKSIKGVANAVTIVDNMFSGSGKGIDIVQLDQNMGPFKQIEQVVVDRNNVNGMNLKSTIARARVQGTGSSWVADFNSALVFPNLIRRVDYTFITDDTAFPMHALRNVSGNKVVIQSQAPLPASVFITACQGE</sequence>
<evidence type="ECO:0000256" key="1">
    <source>
        <dbReference type="SAM" id="SignalP"/>
    </source>
</evidence>
<name>A0A2Z7CH57_9LAMI</name>
<reference evidence="3 4" key="1">
    <citation type="journal article" date="2015" name="Proc. Natl. Acad. Sci. U.S.A.">
        <title>The resurrection genome of Boea hygrometrica: A blueprint for survival of dehydration.</title>
        <authorList>
            <person name="Xiao L."/>
            <person name="Yang G."/>
            <person name="Zhang L."/>
            <person name="Yang X."/>
            <person name="Zhao S."/>
            <person name="Ji Z."/>
            <person name="Zhou Q."/>
            <person name="Hu M."/>
            <person name="Wang Y."/>
            <person name="Chen M."/>
            <person name="Xu Y."/>
            <person name="Jin H."/>
            <person name="Xiao X."/>
            <person name="Hu G."/>
            <person name="Bao F."/>
            <person name="Hu Y."/>
            <person name="Wan P."/>
            <person name="Li L."/>
            <person name="Deng X."/>
            <person name="Kuang T."/>
            <person name="Xiang C."/>
            <person name="Zhu J.K."/>
            <person name="Oliver M.J."/>
            <person name="He Y."/>
        </authorList>
    </citation>
    <scope>NUCLEOTIDE SEQUENCE [LARGE SCALE GENOMIC DNA]</scope>
    <source>
        <strain evidence="4">cv. XS01</strain>
    </source>
</reference>
<dbReference type="Gene3D" id="2.160.20.10">
    <property type="entry name" value="Single-stranded right-handed beta-helix, Pectin lyase-like"/>
    <property type="match status" value="1"/>
</dbReference>
<dbReference type="AlphaFoldDB" id="A0A2Z7CH57"/>
<dbReference type="PANTHER" id="PTHR33928:SF7">
    <property type="entry name" value="POLYGALACTURONASE QRT3"/>
    <property type="match status" value="1"/>
</dbReference>
<dbReference type="GO" id="GO:0004650">
    <property type="term" value="F:polygalacturonase activity"/>
    <property type="evidence" value="ECO:0007669"/>
    <property type="project" value="InterPro"/>
</dbReference>
<dbReference type="EMBL" id="KQ995675">
    <property type="protein sequence ID" value="KZV46340.1"/>
    <property type="molecule type" value="Genomic_DNA"/>
</dbReference>
<dbReference type="InterPro" id="IPR039279">
    <property type="entry name" value="QRT3-like"/>
</dbReference>
<proteinExistence type="predicted"/>
<evidence type="ECO:0000313" key="4">
    <source>
        <dbReference type="Proteomes" id="UP000250235"/>
    </source>
</evidence>
<keyword evidence="4" id="KW-1185">Reference proteome</keyword>
<gene>
    <name evidence="3" type="ORF">F511_07892</name>
</gene>
<evidence type="ECO:0000259" key="2">
    <source>
        <dbReference type="Pfam" id="PF12708"/>
    </source>
</evidence>
<dbReference type="FunFam" id="2.160.20.10:FF:000046">
    <property type="entry name" value="Polygalacturonase QRT3"/>
    <property type="match status" value="1"/>
</dbReference>
<dbReference type="InterPro" id="IPR012334">
    <property type="entry name" value="Pectin_lyas_fold"/>
</dbReference>
<dbReference type="Pfam" id="PF12708">
    <property type="entry name" value="Pect-lyase_RHGA_epim"/>
    <property type="match status" value="1"/>
</dbReference>
<keyword evidence="1" id="KW-0732">Signal</keyword>
<feature type="signal peptide" evidence="1">
    <location>
        <begin position="1"/>
        <end position="21"/>
    </location>
</feature>
<feature type="domain" description="Rhamnogalacturonase A/B/Epimerase-like pectate lyase" evidence="2">
    <location>
        <begin position="38"/>
        <end position="261"/>
    </location>
</feature>
<dbReference type="InterPro" id="IPR006626">
    <property type="entry name" value="PbH1"/>
</dbReference>
<feature type="chain" id="PRO_5016285593" description="Rhamnogalacturonase A/B/Epimerase-like pectate lyase domain-containing protein" evidence="1">
    <location>
        <begin position="22"/>
        <end position="442"/>
    </location>
</feature>
<dbReference type="Proteomes" id="UP000250235">
    <property type="component" value="Unassembled WGS sequence"/>
</dbReference>
<dbReference type="SMART" id="SM00710">
    <property type="entry name" value="PbH1"/>
    <property type="match status" value="3"/>
</dbReference>